<dbReference type="EMBL" id="JAVDYE010000001">
    <property type="protein sequence ID" value="MDR7384563.1"/>
    <property type="molecule type" value="Genomic_DNA"/>
</dbReference>
<gene>
    <name evidence="1" type="ORF">J2S48_004078</name>
</gene>
<organism evidence="1 2">
    <name type="scientific">Promicromonospora iranensis</name>
    <dbReference type="NCBI Taxonomy" id="1105144"/>
    <lineage>
        <taxon>Bacteria</taxon>
        <taxon>Bacillati</taxon>
        <taxon>Actinomycetota</taxon>
        <taxon>Actinomycetes</taxon>
        <taxon>Micrococcales</taxon>
        <taxon>Promicromonosporaceae</taxon>
        <taxon>Promicromonospora</taxon>
    </lineage>
</organism>
<sequence length="123" mass="14164">MDQSEILIAREHDREALRRALRDKNVEKVRRGAYRDRPVTTGDRYRDATDRAVARVVAVGTQLRRAWVSHESAALLHGLRLWQLPERIHVIQRYRASSASARDIARHRLTVGAHEGPPSTAWR</sequence>
<reference evidence="1 2" key="1">
    <citation type="submission" date="2023-07" db="EMBL/GenBank/DDBJ databases">
        <title>Sequencing the genomes of 1000 actinobacteria strains.</title>
        <authorList>
            <person name="Klenk H.-P."/>
        </authorList>
    </citation>
    <scope>NUCLEOTIDE SEQUENCE [LARGE SCALE GENOMIC DNA]</scope>
    <source>
        <strain evidence="1 2">DSM 45554</strain>
    </source>
</reference>
<accession>A0ABU2CT92</accession>
<keyword evidence="2" id="KW-1185">Reference proteome</keyword>
<evidence type="ECO:0000313" key="2">
    <source>
        <dbReference type="Proteomes" id="UP001183585"/>
    </source>
</evidence>
<name>A0ABU2CT92_9MICO</name>
<proteinExistence type="predicted"/>
<comment type="caution">
    <text evidence="1">The sequence shown here is derived from an EMBL/GenBank/DDBJ whole genome shotgun (WGS) entry which is preliminary data.</text>
</comment>
<evidence type="ECO:0000313" key="1">
    <source>
        <dbReference type="EMBL" id="MDR7384563.1"/>
    </source>
</evidence>
<protein>
    <submittedName>
        <fullName evidence="1">Transcriptional regulator of viral defense system</fullName>
    </submittedName>
</protein>
<dbReference type="RefSeq" id="WP_274992941.1">
    <property type="nucleotide sequence ID" value="NZ_JAJQQP010000003.1"/>
</dbReference>
<dbReference type="Proteomes" id="UP001183585">
    <property type="component" value="Unassembled WGS sequence"/>
</dbReference>